<evidence type="ECO:0000313" key="3">
    <source>
        <dbReference type="EMBL" id="KAE8382350.1"/>
    </source>
</evidence>
<dbReference type="AlphaFoldDB" id="A0A5N7BKR4"/>
<keyword evidence="2" id="KW-0812">Transmembrane</keyword>
<organism evidence="3 4">
    <name type="scientific">Aspergillus bertholletiae</name>
    <dbReference type="NCBI Taxonomy" id="1226010"/>
    <lineage>
        <taxon>Eukaryota</taxon>
        <taxon>Fungi</taxon>
        <taxon>Dikarya</taxon>
        <taxon>Ascomycota</taxon>
        <taxon>Pezizomycotina</taxon>
        <taxon>Eurotiomycetes</taxon>
        <taxon>Eurotiomycetidae</taxon>
        <taxon>Eurotiales</taxon>
        <taxon>Aspergillaceae</taxon>
        <taxon>Aspergillus</taxon>
        <taxon>Aspergillus subgen. Circumdati</taxon>
    </lineage>
</organism>
<name>A0A5N7BKR4_9EURO</name>
<dbReference type="EMBL" id="ML736163">
    <property type="protein sequence ID" value="KAE8382350.1"/>
    <property type="molecule type" value="Genomic_DNA"/>
</dbReference>
<gene>
    <name evidence="3" type="ORF">BDV26DRAFT_278138</name>
</gene>
<protein>
    <recommendedName>
        <fullName evidence="5">MARVEL domain-containing protein</fullName>
    </recommendedName>
</protein>
<reference evidence="3 4" key="1">
    <citation type="submission" date="2019-04" db="EMBL/GenBank/DDBJ databases">
        <title>Friends and foes A comparative genomics studyof 23 Aspergillus species from section Flavi.</title>
        <authorList>
            <consortium name="DOE Joint Genome Institute"/>
            <person name="Kjaerbolling I."/>
            <person name="Vesth T."/>
            <person name="Frisvad J.C."/>
            <person name="Nybo J.L."/>
            <person name="Theobald S."/>
            <person name="Kildgaard S."/>
            <person name="Isbrandt T."/>
            <person name="Kuo A."/>
            <person name="Sato A."/>
            <person name="Lyhne E.K."/>
            <person name="Kogle M.E."/>
            <person name="Wiebenga A."/>
            <person name="Kun R.S."/>
            <person name="Lubbers R.J."/>
            <person name="Makela M.R."/>
            <person name="Barry K."/>
            <person name="Chovatia M."/>
            <person name="Clum A."/>
            <person name="Daum C."/>
            <person name="Haridas S."/>
            <person name="He G."/>
            <person name="LaButti K."/>
            <person name="Lipzen A."/>
            <person name="Mondo S."/>
            <person name="Riley R."/>
            <person name="Salamov A."/>
            <person name="Simmons B.A."/>
            <person name="Magnuson J.K."/>
            <person name="Henrissat B."/>
            <person name="Mortensen U.H."/>
            <person name="Larsen T.O."/>
            <person name="Devries R.P."/>
            <person name="Grigoriev I.V."/>
            <person name="Machida M."/>
            <person name="Baker S.E."/>
            <person name="Andersen M.R."/>
        </authorList>
    </citation>
    <scope>NUCLEOTIDE SEQUENCE [LARGE SCALE GENOMIC DNA]</scope>
    <source>
        <strain evidence="3 4">IBT 29228</strain>
    </source>
</reference>
<feature type="transmembrane region" description="Helical" evidence="2">
    <location>
        <begin position="45"/>
        <end position="69"/>
    </location>
</feature>
<accession>A0A5N7BKR4</accession>
<dbReference type="PANTHER" id="PTHR39608:SF2">
    <property type="entry name" value="MARVEL DOMAIN-CONTAINING PROTEIN"/>
    <property type="match status" value="1"/>
</dbReference>
<dbReference type="Proteomes" id="UP000326198">
    <property type="component" value="Unassembled WGS sequence"/>
</dbReference>
<evidence type="ECO:0000256" key="2">
    <source>
        <dbReference type="SAM" id="Phobius"/>
    </source>
</evidence>
<evidence type="ECO:0000313" key="4">
    <source>
        <dbReference type="Proteomes" id="UP000326198"/>
    </source>
</evidence>
<dbReference type="OrthoDB" id="20872at2759"/>
<dbReference type="PANTHER" id="PTHR39608">
    <property type="entry name" value="INTEGRAL MEMBRANE PROTEIN (AFU_ORTHOLOGUE AFUA_5G08640)"/>
    <property type="match status" value="1"/>
</dbReference>
<feature type="transmembrane region" description="Helical" evidence="2">
    <location>
        <begin position="144"/>
        <end position="165"/>
    </location>
</feature>
<proteinExistence type="predicted"/>
<feature type="transmembrane region" description="Helical" evidence="2">
    <location>
        <begin position="22"/>
        <end position="39"/>
    </location>
</feature>
<feature type="region of interest" description="Disordered" evidence="1">
    <location>
        <begin position="173"/>
        <end position="210"/>
    </location>
</feature>
<feature type="compositionally biased region" description="Basic and acidic residues" evidence="1">
    <location>
        <begin position="177"/>
        <end position="190"/>
    </location>
</feature>
<keyword evidence="4" id="KW-1185">Reference proteome</keyword>
<keyword evidence="2" id="KW-1133">Transmembrane helix</keyword>
<evidence type="ECO:0008006" key="5">
    <source>
        <dbReference type="Google" id="ProtNLM"/>
    </source>
</evidence>
<feature type="compositionally biased region" description="Polar residues" evidence="1">
    <location>
        <begin position="196"/>
        <end position="210"/>
    </location>
</feature>
<evidence type="ECO:0000256" key="1">
    <source>
        <dbReference type="SAM" id="MobiDB-lite"/>
    </source>
</evidence>
<keyword evidence="2" id="KW-0472">Membrane</keyword>
<sequence>MGSIIPFLTEGQLRFFLLSNRVIQWISAVIVLGITSYFINTGPRGLTIVYLEVLVSCGLGGAVLARFCVSIPDHTREGLCTLHRCHLVISVRGPAMYSKPLTGITKYLRWLAGFIFAAVDYNQNNCHTHAPPGVACSVKWANEAFIFLAFIFTFFALFLETIALWRSRRSQNAPFPQHEKHDPRVSEHSGTRLPGESTTQEPTATPAQMV</sequence>